<dbReference type="InterPro" id="IPR051275">
    <property type="entry name" value="Cell_adhesion_signaling"/>
</dbReference>
<feature type="signal peptide" evidence="8">
    <location>
        <begin position="1"/>
        <end position="18"/>
    </location>
</feature>
<evidence type="ECO:0000313" key="11">
    <source>
        <dbReference type="Proteomes" id="UP000265180"/>
    </source>
</evidence>
<dbReference type="PANTHER" id="PTHR11640:SF148">
    <property type="entry name" value="CD166 ANTIGEN HOMOLOG A"/>
    <property type="match status" value="1"/>
</dbReference>
<evidence type="ECO:0000256" key="7">
    <source>
        <dbReference type="SAM" id="Phobius"/>
    </source>
</evidence>
<keyword evidence="7" id="KW-1133">Transmembrane helix</keyword>
<evidence type="ECO:0000256" key="1">
    <source>
        <dbReference type="ARBA" id="ARBA00004479"/>
    </source>
</evidence>
<organism evidence="10 11">
    <name type="scientific">Oryzias latipes</name>
    <name type="common">Japanese rice fish</name>
    <name type="synonym">Japanese killifish</name>
    <dbReference type="NCBI Taxonomy" id="8090"/>
    <lineage>
        <taxon>Eukaryota</taxon>
        <taxon>Metazoa</taxon>
        <taxon>Chordata</taxon>
        <taxon>Craniata</taxon>
        <taxon>Vertebrata</taxon>
        <taxon>Euteleostomi</taxon>
        <taxon>Actinopterygii</taxon>
        <taxon>Neopterygii</taxon>
        <taxon>Teleostei</taxon>
        <taxon>Neoteleostei</taxon>
        <taxon>Acanthomorphata</taxon>
        <taxon>Ovalentaria</taxon>
        <taxon>Atherinomorphae</taxon>
        <taxon>Beloniformes</taxon>
        <taxon>Adrianichthyidae</taxon>
        <taxon>Oryziinae</taxon>
        <taxon>Oryzias</taxon>
    </lineage>
</organism>
<dbReference type="InterPro" id="IPR003599">
    <property type="entry name" value="Ig_sub"/>
</dbReference>
<comment type="subcellular location">
    <subcellularLocation>
        <location evidence="1">Membrane</location>
        <topology evidence="1">Single-pass type I membrane protein</topology>
    </subcellularLocation>
</comment>
<dbReference type="InterPro" id="IPR036179">
    <property type="entry name" value="Ig-like_dom_sf"/>
</dbReference>
<keyword evidence="5" id="KW-0393">Immunoglobulin domain</keyword>
<sequence>MDLTAFLPLVLLCVAVQGYENIDAWYGKTITVPCNDGNVPVVGLVFVKWKYAKDDGTPGDLLIKQSTSDQVTILASEEYASRISMEKDFSLLISQASLRDQKVFTCMAVSPSNVNEYSVNVEVKKKPSSVEIIDKPEALKKDILTTVGTCIVKDSNPAATITWTKNKSTLNADGKGVFITPSVKVDPATGLSTSHSTLQYVAAKEDGGAVFTCVSTYEGVHNETNLEPLAVHYPSERVRLDIVSKIPIVEGANVTLKCAGDGNPPPNSFFFHKKGTKTRVENTDIFTLTLVSKEDTGLYKCSLPENEKLEASQNITVHYVHLDLSPSGRVVKMIRDPFSIKIDLNTSVDPQIVWTKNGNLVSQPEFLRLHYGDAGSYSCKVSIPGLTVKKSVELVVEGIPVITNLTQNNEELKVLTCEAEGAPQPQFKWSINGTVIKTSYTKGKAIEIFSISDTNLLVACNVSNKLGDDVRTINVTSENASKEEHLNDSTNTSTIVMVVLILFVLAVAVLGIGYCLYTKSRAGEFSPVPGNETQNVQTPPDSSNHTA</sequence>
<name>A0A3P9KL36_ORYLA</name>
<feature type="chain" id="PRO_5018207850" description="Ig-like domain-containing protein" evidence="8">
    <location>
        <begin position="19"/>
        <end position="547"/>
    </location>
</feature>
<reference key="1">
    <citation type="journal article" date="2007" name="Nature">
        <title>The medaka draft genome and insights into vertebrate genome evolution.</title>
        <authorList>
            <person name="Kasahara M."/>
            <person name="Naruse K."/>
            <person name="Sasaki S."/>
            <person name="Nakatani Y."/>
            <person name="Qu W."/>
            <person name="Ahsan B."/>
            <person name="Yamada T."/>
            <person name="Nagayasu Y."/>
            <person name="Doi K."/>
            <person name="Kasai Y."/>
            <person name="Jindo T."/>
            <person name="Kobayashi D."/>
            <person name="Shimada A."/>
            <person name="Toyoda A."/>
            <person name="Kuroki Y."/>
            <person name="Fujiyama A."/>
            <person name="Sasaki T."/>
            <person name="Shimizu A."/>
            <person name="Asakawa S."/>
            <person name="Shimizu N."/>
            <person name="Hashimoto S."/>
            <person name="Yang J."/>
            <person name="Lee Y."/>
            <person name="Matsushima K."/>
            <person name="Sugano S."/>
            <person name="Sakaizumi M."/>
            <person name="Narita T."/>
            <person name="Ohishi K."/>
            <person name="Haga S."/>
            <person name="Ohta F."/>
            <person name="Nomoto H."/>
            <person name="Nogata K."/>
            <person name="Morishita T."/>
            <person name="Endo T."/>
            <person name="Shin-I T."/>
            <person name="Takeda H."/>
            <person name="Morishita S."/>
            <person name="Kohara Y."/>
        </authorList>
    </citation>
    <scope>NUCLEOTIDE SEQUENCE [LARGE SCALE GENOMIC DNA]</scope>
    <source>
        <strain>Hd-rR</strain>
    </source>
</reference>
<feature type="region of interest" description="Disordered" evidence="6">
    <location>
        <begin position="527"/>
        <end position="547"/>
    </location>
</feature>
<keyword evidence="4" id="KW-0325">Glycoprotein</keyword>
<reference evidence="10" key="3">
    <citation type="submission" date="2025-08" db="UniProtKB">
        <authorList>
            <consortium name="Ensembl"/>
        </authorList>
    </citation>
    <scope>IDENTIFICATION</scope>
    <source>
        <strain evidence="10">HNI</strain>
    </source>
</reference>
<evidence type="ECO:0000256" key="2">
    <source>
        <dbReference type="ARBA" id="ARBA00023136"/>
    </source>
</evidence>
<evidence type="ECO:0000313" key="10">
    <source>
        <dbReference type="Ensembl" id="ENSORLP00020009074.1"/>
    </source>
</evidence>
<accession>A0A3P9KL36</accession>
<dbReference type="InterPro" id="IPR013162">
    <property type="entry name" value="CD80_C2-set"/>
</dbReference>
<dbReference type="AlphaFoldDB" id="A0A3P9KL36"/>
<keyword evidence="3" id="KW-1015">Disulfide bond</keyword>
<proteinExistence type="predicted"/>
<dbReference type="InterPro" id="IPR013783">
    <property type="entry name" value="Ig-like_fold"/>
</dbReference>
<dbReference type="InterPro" id="IPR007110">
    <property type="entry name" value="Ig-like_dom"/>
</dbReference>
<dbReference type="Pfam" id="PF08205">
    <property type="entry name" value="C2-set_2"/>
    <property type="match status" value="1"/>
</dbReference>
<reference evidence="10" key="4">
    <citation type="submission" date="2025-09" db="UniProtKB">
        <authorList>
            <consortium name="Ensembl"/>
        </authorList>
    </citation>
    <scope>IDENTIFICATION</scope>
    <source>
        <strain evidence="10">HNI</strain>
    </source>
</reference>
<dbReference type="Proteomes" id="UP000265180">
    <property type="component" value="Chromosome 14"/>
</dbReference>
<dbReference type="Gene3D" id="2.60.40.10">
    <property type="entry name" value="Immunoglobulins"/>
    <property type="match status" value="4"/>
</dbReference>
<evidence type="ECO:0000256" key="3">
    <source>
        <dbReference type="ARBA" id="ARBA00023157"/>
    </source>
</evidence>
<evidence type="ECO:0000256" key="5">
    <source>
        <dbReference type="ARBA" id="ARBA00023319"/>
    </source>
</evidence>
<feature type="domain" description="Ig-like" evidence="9">
    <location>
        <begin position="8"/>
        <end position="122"/>
    </location>
</feature>
<dbReference type="SMART" id="SM00409">
    <property type="entry name" value="IG"/>
    <property type="match status" value="3"/>
</dbReference>
<protein>
    <recommendedName>
        <fullName evidence="9">Ig-like domain-containing protein</fullName>
    </recommendedName>
</protein>
<dbReference type="PROSITE" id="PS50835">
    <property type="entry name" value="IG_LIKE"/>
    <property type="match status" value="4"/>
</dbReference>
<feature type="transmembrane region" description="Helical" evidence="7">
    <location>
        <begin position="495"/>
        <end position="517"/>
    </location>
</feature>
<evidence type="ECO:0000259" key="9">
    <source>
        <dbReference type="PROSITE" id="PS50835"/>
    </source>
</evidence>
<evidence type="ECO:0000256" key="6">
    <source>
        <dbReference type="SAM" id="MobiDB-lite"/>
    </source>
</evidence>
<dbReference type="SUPFAM" id="SSF48726">
    <property type="entry name" value="Immunoglobulin"/>
    <property type="match status" value="4"/>
</dbReference>
<feature type="domain" description="Ig-like" evidence="9">
    <location>
        <begin position="234"/>
        <end position="316"/>
    </location>
</feature>
<dbReference type="GO" id="GO:0016020">
    <property type="term" value="C:membrane"/>
    <property type="evidence" value="ECO:0007669"/>
    <property type="project" value="UniProtKB-SubCell"/>
</dbReference>
<dbReference type="InterPro" id="IPR003598">
    <property type="entry name" value="Ig_sub2"/>
</dbReference>
<dbReference type="Pfam" id="PF13927">
    <property type="entry name" value="Ig_3"/>
    <property type="match status" value="1"/>
</dbReference>
<dbReference type="PANTHER" id="PTHR11640">
    <property type="entry name" value="NEPHRIN"/>
    <property type="match status" value="1"/>
</dbReference>
<evidence type="ECO:0000256" key="8">
    <source>
        <dbReference type="SAM" id="SignalP"/>
    </source>
</evidence>
<feature type="domain" description="Ig-like" evidence="9">
    <location>
        <begin position="384"/>
        <end position="476"/>
    </location>
</feature>
<feature type="domain" description="Ig-like" evidence="9">
    <location>
        <begin position="127"/>
        <end position="227"/>
    </location>
</feature>
<dbReference type="SMART" id="SM00408">
    <property type="entry name" value="IGc2"/>
    <property type="match status" value="1"/>
</dbReference>
<evidence type="ECO:0000256" key="4">
    <source>
        <dbReference type="ARBA" id="ARBA00023180"/>
    </source>
</evidence>
<keyword evidence="7" id="KW-0812">Transmembrane</keyword>
<reference evidence="10 11" key="2">
    <citation type="submission" date="2017-04" db="EMBL/GenBank/DDBJ databases">
        <title>CpG methylation of centromeres and impact of large insertions on vertebrate speciation.</title>
        <authorList>
            <person name="Ichikawa K."/>
            <person name="Yoshimura J."/>
            <person name="Morishita S."/>
        </authorList>
    </citation>
    <scope>NUCLEOTIDE SEQUENCE</scope>
    <source>
        <strain evidence="10 11">HNI</strain>
    </source>
</reference>
<feature type="compositionally biased region" description="Polar residues" evidence="6">
    <location>
        <begin position="531"/>
        <end position="547"/>
    </location>
</feature>
<keyword evidence="2 7" id="KW-0472">Membrane</keyword>
<keyword evidence="8" id="KW-0732">Signal</keyword>
<dbReference type="Ensembl" id="ENSORLT00020000097.1">
    <property type="protein sequence ID" value="ENSORLP00020009074.1"/>
    <property type="gene ID" value="ENSORLG00020009974.1"/>
</dbReference>